<comment type="similarity">
    <text evidence="1">Belongs to the FAH family.</text>
</comment>
<proteinExistence type="inferred from homology"/>
<sequence>MKLATLNARAVIVDGTSAIDIERASEGRFPSTLRGVLDVWDEFTAWAATAELGTPDRFEETELDAPISDPRQIFAIGLNYRDHATEAGLPFPDHLVVFTKFQSSIGAPFAEVDLPSEDVDYEVELVIVVGRVAHKVSEADAWDHVAGFSVGQDLSERVVQRRGPAAQFSLGKSYPNFTLFGPVVATVDEFEDPDALGISAVLEGPEAGQRLVVQDGTTADLIFPVSRIIADLSQIVTLLPGDLIFTGTPAGVGLSRGIVLQPGQTLTSTLEGVGSIRNVFL</sequence>
<gene>
    <name evidence="4" type="ORF">SAMN04487751_2402</name>
</gene>
<dbReference type="Pfam" id="PF01557">
    <property type="entry name" value="FAA_hydrolase"/>
    <property type="match status" value="1"/>
</dbReference>
<organism evidence="4 5">
    <name type="scientific">Microbacterium saccharophilum</name>
    <dbReference type="NCBI Taxonomy" id="1213358"/>
    <lineage>
        <taxon>Bacteria</taxon>
        <taxon>Bacillati</taxon>
        <taxon>Actinomycetota</taxon>
        <taxon>Actinomycetes</taxon>
        <taxon>Micrococcales</taxon>
        <taxon>Microbacteriaceae</taxon>
        <taxon>Microbacterium</taxon>
    </lineage>
</organism>
<dbReference type="InterPro" id="IPR051121">
    <property type="entry name" value="FAH"/>
</dbReference>
<dbReference type="PANTHER" id="PTHR42796">
    <property type="entry name" value="FUMARYLACETOACETATE HYDROLASE DOMAIN-CONTAINING PROTEIN 2A-RELATED"/>
    <property type="match status" value="1"/>
</dbReference>
<dbReference type="GO" id="GO:0003824">
    <property type="term" value="F:catalytic activity"/>
    <property type="evidence" value="ECO:0007669"/>
    <property type="project" value="InterPro"/>
</dbReference>
<dbReference type="GO" id="GO:0046872">
    <property type="term" value="F:metal ion binding"/>
    <property type="evidence" value="ECO:0007669"/>
    <property type="project" value="UniProtKB-KW"/>
</dbReference>
<evidence type="ECO:0000256" key="2">
    <source>
        <dbReference type="ARBA" id="ARBA00022723"/>
    </source>
</evidence>
<evidence type="ECO:0000259" key="3">
    <source>
        <dbReference type="Pfam" id="PF01557"/>
    </source>
</evidence>
<evidence type="ECO:0000256" key="1">
    <source>
        <dbReference type="ARBA" id="ARBA00010211"/>
    </source>
</evidence>
<keyword evidence="2" id="KW-0479">Metal-binding</keyword>
<dbReference type="InterPro" id="IPR036663">
    <property type="entry name" value="Fumarylacetoacetase_C_sf"/>
</dbReference>
<name>A0A7Z7D2S6_9MICO</name>
<dbReference type="SUPFAM" id="SSF56529">
    <property type="entry name" value="FAH"/>
    <property type="match status" value="1"/>
</dbReference>
<feature type="domain" description="Fumarylacetoacetase-like C-terminal" evidence="3">
    <location>
        <begin position="73"/>
        <end position="279"/>
    </location>
</feature>
<dbReference type="Gene3D" id="3.90.850.10">
    <property type="entry name" value="Fumarylacetoacetase-like, C-terminal domain"/>
    <property type="match status" value="1"/>
</dbReference>
<dbReference type="EMBL" id="FOQZ01000003">
    <property type="protein sequence ID" value="SFI61568.1"/>
    <property type="molecule type" value="Genomic_DNA"/>
</dbReference>
<dbReference type="PANTHER" id="PTHR42796:SF4">
    <property type="entry name" value="FUMARYLACETOACETATE HYDROLASE DOMAIN-CONTAINING PROTEIN 2A"/>
    <property type="match status" value="1"/>
</dbReference>
<dbReference type="InterPro" id="IPR011234">
    <property type="entry name" value="Fumarylacetoacetase-like_C"/>
</dbReference>
<accession>A0A7Z7D2S6</accession>
<evidence type="ECO:0000313" key="5">
    <source>
        <dbReference type="Proteomes" id="UP000198702"/>
    </source>
</evidence>
<dbReference type="Proteomes" id="UP000198702">
    <property type="component" value="Unassembled WGS sequence"/>
</dbReference>
<evidence type="ECO:0000313" key="4">
    <source>
        <dbReference type="EMBL" id="SFI61568.1"/>
    </source>
</evidence>
<comment type="caution">
    <text evidence="4">The sequence shown here is derived from an EMBL/GenBank/DDBJ whole genome shotgun (WGS) entry which is preliminary data.</text>
</comment>
<dbReference type="GO" id="GO:0044281">
    <property type="term" value="P:small molecule metabolic process"/>
    <property type="evidence" value="ECO:0007669"/>
    <property type="project" value="UniProtKB-ARBA"/>
</dbReference>
<protein>
    <submittedName>
        <fullName evidence="4">2-keto-4-pentenoate hydratase/2-oxohepta-3-ene-1,7-dioic acid hydratase (Catechol pathway)</fullName>
    </submittedName>
</protein>
<reference evidence="4 5" key="1">
    <citation type="submission" date="2016-10" db="EMBL/GenBank/DDBJ databases">
        <authorList>
            <person name="Varghese N."/>
            <person name="Submissions S."/>
        </authorList>
    </citation>
    <scope>NUCLEOTIDE SEQUENCE [LARGE SCALE GENOMIC DNA]</scope>
    <source>
        <strain evidence="4 5">UNC380MFSha3.1</strain>
    </source>
</reference>
<dbReference type="RefSeq" id="WP_028496734.1">
    <property type="nucleotide sequence ID" value="NZ_FOQZ01000003.1"/>
</dbReference>
<dbReference type="AlphaFoldDB" id="A0A7Z7D2S6"/>